<sequence length="182" mass="20457">MRSTPMHASPMRPPLRETDTCPPPRCCKSCSEEDKAPARYCWAALSGRGSNPVRRKEVKVIFAEAAFLEEPTEDPGRADTRPHLTHDARLPPFTRTVPNTQQHESLTSKQYTTEHSLVVSRERGSFTAANSTSSRLKQPHARHSGIPELSHTRFLQGPDGDLSNPTVRRLRLCKVRCHAVQR</sequence>
<feature type="compositionally biased region" description="Polar residues" evidence="1">
    <location>
        <begin position="96"/>
        <end position="112"/>
    </location>
</feature>
<evidence type="ECO:0000313" key="3">
    <source>
        <dbReference type="Proteomes" id="UP000324222"/>
    </source>
</evidence>
<organism evidence="2 3">
    <name type="scientific">Portunus trituberculatus</name>
    <name type="common">Swimming crab</name>
    <name type="synonym">Neptunus trituberculatus</name>
    <dbReference type="NCBI Taxonomy" id="210409"/>
    <lineage>
        <taxon>Eukaryota</taxon>
        <taxon>Metazoa</taxon>
        <taxon>Ecdysozoa</taxon>
        <taxon>Arthropoda</taxon>
        <taxon>Crustacea</taxon>
        <taxon>Multicrustacea</taxon>
        <taxon>Malacostraca</taxon>
        <taxon>Eumalacostraca</taxon>
        <taxon>Eucarida</taxon>
        <taxon>Decapoda</taxon>
        <taxon>Pleocyemata</taxon>
        <taxon>Brachyura</taxon>
        <taxon>Eubrachyura</taxon>
        <taxon>Portunoidea</taxon>
        <taxon>Portunidae</taxon>
        <taxon>Portuninae</taxon>
        <taxon>Portunus</taxon>
    </lineage>
</organism>
<name>A0A5B7E6M6_PORTR</name>
<evidence type="ECO:0000313" key="2">
    <source>
        <dbReference type="EMBL" id="MPC29662.1"/>
    </source>
</evidence>
<feature type="compositionally biased region" description="Basic and acidic residues" evidence="1">
    <location>
        <begin position="74"/>
        <end position="89"/>
    </location>
</feature>
<evidence type="ECO:0000256" key="1">
    <source>
        <dbReference type="SAM" id="MobiDB-lite"/>
    </source>
</evidence>
<keyword evidence="3" id="KW-1185">Reference proteome</keyword>
<comment type="caution">
    <text evidence="2">The sequence shown here is derived from an EMBL/GenBank/DDBJ whole genome shotgun (WGS) entry which is preliminary data.</text>
</comment>
<reference evidence="2 3" key="1">
    <citation type="submission" date="2019-05" db="EMBL/GenBank/DDBJ databases">
        <title>Another draft genome of Portunus trituberculatus and its Hox gene families provides insights of decapod evolution.</title>
        <authorList>
            <person name="Jeong J.-H."/>
            <person name="Song I."/>
            <person name="Kim S."/>
            <person name="Choi T."/>
            <person name="Kim D."/>
            <person name="Ryu S."/>
            <person name="Kim W."/>
        </authorList>
    </citation>
    <scope>NUCLEOTIDE SEQUENCE [LARGE SCALE GENOMIC DNA]</scope>
    <source>
        <tissue evidence="2">Muscle</tissue>
    </source>
</reference>
<accession>A0A5B7E6M6</accession>
<gene>
    <name evidence="2" type="ORF">E2C01_022907</name>
</gene>
<dbReference type="EMBL" id="VSRR010002114">
    <property type="protein sequence ID" value="MPC29662.1"/>
    <property type="molecule type" value="Genomic_DNA"/>
</dbReference>
<feature type="region of interest" description="Disordered" evidence="1">
    <location>
        <begin position="71"/>
        <end position="112"/>
    </location>
</feature>
<dbReference type="Proteomes" id="UP000324222">
    <property type="component" value="Unassembled WGS sequence"/>
</dbReference>
<proteinExistence type="predicted"/>
<protein>
    <submittedName>
        <fullName evidence="2">Uncharacterized protein</fullName>
    </submittedName>
</protein>
<feature type="region of interest" description="Disordered" evidence="1">
    <location>
        <begin position="1"/>
        <end position="24"/>
    </location>
</feature>
<dbReference type="AlphaFoldDB" id="A0A5B7E6M6"/>